<dbReference type="GO" id="GO:0006357">
    <property type="term" value="P:regulation of transcription by RNA polymerase II"/>
    <property type="evidence" value="ECO:0007669"/>
    <property type="project" value="InterPro"/>
</dbReference>
<comment type="subcellular location">
    <subcellularLocation>
        <location evidence="1 11">Nucleus</location>
    </subcellularLocation>
</comment>
<keyword evidence="17" id="KW-1185">Reference proteome</keyword>
<keyword evidence="8" id="KW-0010">Activator</keyword>
<dbReference type="SMART" id="SM00738">
    <property type="entry name" value="NGN"/>
    <property type="match status" value="1"/>
</dbReference>
<gene>
    <name evidence="16" type="ORF">QR680_004663</name>
</gene>
<dbReference type="InterPro" id="IPR022581">
    <property type="entry name" value="Spt5_N"/>
</dbReference>
<dbReference type="InterPro" id="IPR005824">
    <property type="entry name" value="KOW"/>
</dbReference>
<dbReference type="CDD" id="cd06083">
    <property type="entry name" value="KOW_Spt5_3"/>
    <property type="match status" value="1"/>
</dbReference>
<dbReference type="SMART" id="SM00739">
    <property type="entry name" value="KOW"/>
    <property type="match status" value="5"/>
</dbReference>
<dbReference type="InterPro" id="IPR041975">
    <property type="entry name" value="KOW_Spt5_2"/>
</dbReference>
<dbReference type="CDD" id="cd06082">
    <property type="entry name" value="KOW_Spt5_2"/>
    <property type="match status" value="1"/>
</dbReference>
<keyword evidence="4" id="KW-0678">Repressor</keyword>
<feature type="domain" description="KOW" evidence="14">
    <location>
        <begin position="435"/>
        <end position="462"/>
    </location>
</feature>
<feature type="region of interest" description="Disordered" evidence="12">
    <location>
        <begin position="682"/>
        <end position="747"/>
    </location>
</feature>
<dbReference type="FunFam" id="2.30.30.30:FF:000013">
    <property type="entry name" value="Transcription elongation factor SPT5"/>
    <property type="match status" value="1"/>
</dbReference>
<dbReference type="Pfam" id="PF00467">
    <property type="entry name" value="KOW"/>
    <property type="match status" value="1"/>
</dbReference>
<feature type="compositionally biased region" description="Gly residues" evidence="12">
    <location>
        <begin position="735"/>
        <end position="747"/>
    </location>
</feature>
<feature type="domain" description="KOW" evidence="14">
    <location>
        <begin position="609"/>
        <end position="643"/>
    </location>
</feature>
<feature type="domain" description="KOW" evidence="14">
    <location>
        <begin position="769"/>
        <end position="796"/>
    </location>
</feature>
<dbReference type="EMBL" id="JAUCMV010000003">
    <property type="protein sequence ID" value="KAK0409632.1"/>
    <property type="molecule type" value="Genomic_DNA"/>
</dbReference>
<dbReference type="InterPro" id="IPR014722">
    <property type="entry name" value="Rib_uL2_dom2"/>
</dbReference>
<evidence type="ECO:0000313" key="17">
    <source>
        <dbReference type="Proteomes" id="UP001175271"/>
    </source>
</evidence>
<dbReference type="Pfam" id="PF12815">
    <property type="entry name" value="CTD"/>
    <property type="match status" value="1"/>
</dbReference>
<dbReference type="InterPro" id="IPR039659">
    <property type="entry name" value="SPT5"/>
</dbReference>
<dbReference type="Pfam" id="PF03439">
    <property type="entry name" value="Spt5-NGN"/>
    <property type="match status" value="1"/>
</dbReference>
<evidence type="ECO:0000256" key="10">
    <source>
        <dbReference type="ARBA" id="ARBA00023242"/>
    </source>
</evidence>
<dbReference type="InterPro" id="IPR039385">
    <property type="entry name" value="NGN_Euk"/>
</dbReference>
<name>A0AA39HRM1_9BILA</name>
<evidence type="ECO:0000259" key="14">
    <source>
        <dbReference type="SMART" id="SM00739"/>
    </source>
</evidence>
<evidence type="ECO:0000256" key="11">
    <source>
        <dbReference type="PIRNR" id="PIRNR036945"/>
    </source>
</evidence>
<evidence type="ECO:0000256" key="3">
    <source>
        <dbReference type="ARBA" id="ARBA00020181"/>
    </source>
</evidence>
<dbReference type="InterPro" id="IPR006645">
    <property type="entry name" value="NGN-like_dom"/>
</dbReference>
<reference evidence="16" key="1">
    <citation type="submission" date="2023-06" db="EMBL/GenBank/DDBJ databases">
        <title>Genomic analysis of the entomopathogenic nematode Steinernema hermaphroditum.</title>
        <authorList>
            <person name="Schwarz E.M."/>
            <person name="Heppert J.K."/>
            <person name="Baniya A."/>
            <person name="Schwartz H.T."/>
            <person name="Tan C.-H."/>
            <person name="Antoshechkin I."/>
            <person name="Sternberg P.W."/>
            <person name="Goodrich-Blair H."/>
            <person name="Dillman A.R."/>
        </authorList>
    </citation>
    <scope>NUCLEOTIDE SEQUENCE</scope>
    <source>
        <strain evidence="16">PS9179</strain>
        <tissue evidence="16">Whole animal</tissue>
    </source>
</reference>
<keyword evidence="7" id="KW-0805">Transcription regulation</keyword>
<feature type="compositionally biased region" description="Acidic residues" evidence="12">
    <location>
        <begin position="95"/>
        <end position="118"/>
    </location>
</feature>
<dbReference type="InterPro" id="IPR024945">
    <property type="entry name" value="Spt5_C_dom"/>
</dbReference>
<feature type="compositionally biased region" description="Polar residues" evidence="12">
    <location>
        <begin position="924"/>
        <end position="942"/>
    </location>
</feature>
<accession>A0AA39HRM1</accession>
<comment type="similarity">
    <text evidence="2 11">Belongs to the SPT5 family.</text>
</comment>
<dbReference type="InterPro" id="IPR008991">
    <property type="entry name" value="Translation_prot_SH3-like_sf"/>
</dbReference>
<dbReference type="SUPFAM" id="SSF50104">
    <property type="entry name" value="Translation proteins SH3-like domain"/>
    <property type="match status" value="1"/>
</dbReference>
<dbReference type="GO" id="GO:0032784">
    <property type="term" value="P:regulation of DNA-templated transcription elongation"/>
    <property type="evidence" value="ECO:0007669"/>
    <property type="project" value="InterPro"/>
</dbReference>
<dbReference type="CDD" id="cd06085">
    <property type="entry name" value="KOW_Spt5_5"/>
    <property type="match status" value="1"/>
</dbReference>
<evidence type="ECO:0000256" key="5">
    <source>
        <dbReference type="ARBA" id="ARBA00022553"/>
    </source>
</evidence>
<evidence type="ECO:0000256" key="7">
    <source>
        <dbReference type="ARBA" id="ARBA00023015"/>
    </source>
</evidence>
<evidence type="ECO:0000256" key="9">
    <source>
        <dbReference type="ARBA" id="ARBA00023163"/>
    </source>
</evidence>
<comment type="caution">
    <text evidence="16">The sequence shown here is derived from an EMBL/GenBank/DDBJ whole genome shotgun (WGS) entry which is preliminary data.</text>
</comment>
<feature type="domain" description="KOW" evidence="14">
    <location>
        <begin position="487"/>
        <end position="514"/>
    </location>
</feature>
<dbReference type="InterPro" id="IPR041977">
    <property type="entry name" value="KOW_Spt5_4"/>
</dbReference>
<feature type="region of interest" description="Disordered" evidence="12">
    <location>
        <begin position="1"/>
        <end position="121"/>
    </location>
</feature>
<proteinExistence type="inferred from homology"/>
<keyword evidence="6" id="KW-0677">Repeat</keyword>
<dbReference type="PIRSF" id="PIRSF036945">
    <property type="entry name" value="Spt5"/>
    <property type="match status" value="1"/>
</dbReference>
<dbReference type="Gene3D" id="3.30.70.940">
    <property type="entry name" value="NusG, N-terminal domain"/>
    <property type="match status" value="1"/>
</dbReference>
<evidence type="ECO:0000256" key="4">
    <source>
        <dbReference type="ARBA" id="ARBA00022491"/>
    </source>
</evidence>
<keyword evidence="10 11" id="KW-0539">Nucleus</keyword>
<dbReference type="Pfam" id="PF23291">
    <property type="entry name" value="KOW4_SPT5"/>
    <property type="match status" value="1"/>
</dbReference>
<dbReference type="GO" id="GO:0032044">
    <property type="term" value="C:DSIF complex"/>
    <property type="evidence" value="ECO:0007669"/>
    <property type="project" value="TreeGrafter"/>
</dbReference>
<keyword evidence="5" id="KW-0597">Phosphoprotein</keyword>
<feature type="compositionally biased region" description="Polar residues" evidence="12">
    <location>
        <begin position="719"/>
        <end position="732"/>
    </location>
</feature>
<dbReference type="Pfam" id="PF23037">
    <property type="entry name" value="KOWx_SPT5"/>
    <property type="match status" value="1"/>
</dbReference>
<keyword evidence="9 11" id="KW-0804">Transcription</keyword>
<evidence type="ECO:0000256" key="12">
    <source>
        <dbReference type="SAM" id="MobiDB-lite"/>
    </source>
</evidence>
<protein>
    <recommendedName>
        <fullName evidence="3 11">Transcription elongation factor SPT5</fullName>
    </recommendedName>
</protein>
<feature type="domain" description="NusG-like N-terminal" evidence="13">
    <location>
        <begin position="193"/>
        <end position="282"/>
    </location>
</feature>
<dbReference type="CDD" id="cd06084">
    <property type="entry name" value="KOW_Spt5_4"/>
    <property type="match status" value="1"/>
</dbReference>
<evidence type="ECO:0000313" key="16">
    <source>
        <dbReference type="EMBL" id="KAK0409632.1"/>
    </source>
</evidence>
<feature type="domain" description="KOW" evidence="14">
    <location>
        <begin position="287"/>
        <end position="314"/>
    </location>
</feature>
<dbReference type="PANTHER" id="PTHR11125">
    <property type="entry name" value="SUPPRESSOR OF TY 5"/>
    <property type="match status" value="1"/>
</dbReference>
<feature type="compositionally biased region" description="Basic residues" evidence="12">
    <location>
        <begin position="73"/>
        <end position="89"/>
    </location>
</feature>
<feature type="domain" description="Spt5 C-terminal" evidence="15">
    <location>
        <begin position="846"/>
        <end position="961"/>
    </location>
</feature>
<dbReference type="Pfam" id="PF23042">
    <property type="entry name" value="KOW1_SPT5"/>
    <property type="match status" value="1"/>
</dbReference>
<sequence length="970" mass="108229">MSDSDEVSSLEGSDHELDDSRDLDSGEEYQPVKKAKKRRHEESEDEEDEDEEEEEDDEEDEDEDEEEEEDNKKKKKHKHKKKRQRRNRPKGSDFILDDVDVDDDDDDEAFADDTEDFGIDPHEREEAEKAIRDHEQKNAHPRRRELFEGMNEHEVEKYLREKYSNDHVGGMAMADVSGFDEITQHSLMPSTKDPNLWIVKCRMGEERLVAMQIMRKFITYQRTEEPLQIRSVVVKEGLKGIIYIEAFKKTHVAQAIDGISALNPFDIKMVAIKEMVETLKVVKDIPHVKAGGYVRLKRTLYKEDLAQVVYVDVAQNKVHLKLVPRIDYTKKRGALRDPEDKKPAFQRFKRRPMPRLFDMDKIKELGGDVSHGDGDYYLFEGGHYRNGFLEKTFPLDAIMTDGVKPSLTELEKFQSSSDDFKKDLENTKIRTSANVFVPGDVVEVIEGELMNLQGVVQSVDGEQVVMLPTHEDLKEPLTISSYELKKFFKPGDHVKVIGGRFQGDTGLIIRVDHNTVILISDISSGEVPVLKKDAQLCADVASGVDSLGQFQYQDLVQLDQRTVGVIVRMERETVEVLDMHGKIQKIKPQAIRSKKDVSNAVALDSEQNTIRVKDMVKVIDGPFAPKHEHDDERQGEIRYVYRSSIFVHCKKITENGGIIVCRPKQLVLVGGSKNDAKNRDFGGFKPGLSSPNPFQSPRIHGNATPAHSVNESLGGRSVRGNQTPRTNGSQTPRVGGFGAPRGGGGGGGFGGGRGGGGGGGGGRFVRRDNTLIGKSIRIMKGPFKGHFGIVKDCTEEMARVELHANCKTINVDRSHVGIAGEGGNTSIQSNMYESFGKTPRQDSRAGAKTPMYATAQTPMYGSQTPMHDNFGGRTPHYDGGRTPAYDGGRTPLHSGSNWDPQVPNTPAHNSNYEYEFDEEVDGSTAGSMNPHTPGFSTSSVDNDFNPMTPGGMYSDYAAPSPYPVNQRAED</sequence>
<dbReference type="CDD" id="cd06081">
    <property type="entry name" value="KOW_Spt5_1"/>
    <property type="match status" value="1"/>
</dbReference>
<feature type="region of interest" description="Disordered" evidence="12">
    <location>
        <begin position="869"/>
        <end position="970"/>
    </location>
</feature>
<feature type="compositionally biased region" description="Acidic residues" evidence="12">
    <location>
        <begin position="43"/>
        <end position="69"/>
    </location>
</feature>
<dbReference type="FunFam" id="3.30.70.940:FF:000005">
    <property type="entry name" value="Transcription elongation factor SPT5"/>
    <property type="match status" value="1"/>
</dbReference>
<dbReference type="Pfam" id="PF11942">
    <property type="entry name" value="Spt5_N"/>
    <property type="match status" value="1"/>
</dbReference>
<organism evidence="16 17">
    <name type="scientific">Steinernema hermaphroditum</name>
    <dbReference type="NCBI Taxonomy" id="289476"/>
    <lineage>
        <taxon>Eukaryota</taxon>
        <taxon>Metazoa</taxon>
        <taxon>Ecdysozoa</taxon>
        <taxon>Nematoda</taxon>
        <taxon>Chromadorea</taxon>
        <taxon>Rhabditida</taxon>
        <taxon>Tylenchina</taxon>
        <taxon>Panagrolaimomorpha</taxon>
        <taxon>Strongyloidoidea</taxon>
        <taxon>Steinernematidae</taxon>
        <taxon>Steinernema</taxon>
    </lineage>
</organism>
<dbReference type="AlphaFoldDB" id="A0AA39HRM1"/>
<dbReference type="InterPro" id="IPR041978">
    <property type="entry name" value="KOW_Spt5_5"/>
</dbReference>
<evidence type="ECO:0000259" key="13">
    <source>
        <dbReference type="SMART" id="SM00738"/>
    </source>
</evidence>
<dbReference type="GO" id="GO:0003729">
    <property type="term" value="F:mRNA binding"/>
    <property type="evidence" value="ECO:0007669"/>
    <property type="project" value="TreeGrafter"/>
</dbReference>
<dbReference type="SMART" id="SM01104">
    <property type="entry name" value="CTD"/>
    <property type="match status" value="1"/>
</dbReference>
<feature type="compositionally biased region" description="Basic and acidic residues" evidence="12">
    <location>
        <begin position="12"/>
        <end position="24"/>
    </location>
</feature>
<evidence type="ECO:0000256" key="8">
    <source>
        <dbReference type="ARBA" id="ARBA00023159"/>
    </source>
</evidence>
<dbReference type="Pfam" id="PF23290">
    <property type="entry name" value="KOW5_SPT5"/>
    <property type="match status" value="1"/>
</dbReference>
<feature type="compositionally biased region" description="Polar residues" evidence="12">
    <location>
        <begin position="893"/>
        <end position="912"/>
    </location>
</feature>
<dbReference type="Gene3D" id="2.30.30.30">
    <property type="match status" value="3"/>
</dbReference>
<dbReference type="InterPro" id="IPR041976">
    <property type="entry name" value="KOW_Spt5_3"/>
</dbReference>
<dbReference type="CDD" id="cd09888">
    <property type="entry name" value="NGN_Euk"/>
    <property type="match status" value="1"/>
</dbReference>
<dbReference type="InterPro" id="IPR041973">
    <property type="entry name" value="KOW_Spt5_1"/>
</dbReference>
<dbReference type="InterPro" id="IPR057936">
    <property type="entry name" value="KOWx_Spt5"/>
</dbReference>
<evidence type="ECO:0000256" key="6">
    <source>
        <dbReference type="ARBA" id="ARBA00022737"/>
    </source>
</evidence>
<dbReference type="Pfam" id="PF23284">
    <property type="entry name" value="KOW2_Spt5"/>
    <property type="match status" value="1"/>
</dbReference>
<dbReference type="Proteomes" id="UP001175271">
    <property type="component" value="Unassembled WGS sequence"/>
</dbReference>
<dbReference type="InterPro" id="IPR036735">
    <property type="entry name" value="NGN_dom_sf"/>
</dbReference>
<dbReference type="PANTHER" id="PTHR11125:SF7">
    <property type="entry name" value="TRANSCRIPTION ELONGATION FACTOR SPT5"/>
    <property type="match status" value="1"/>
</dbReference>
<evidence type="ECO:0000256" key="2">
    <source>
        <dbReference type="ARBA" id="ARBA00006956"/>
    </source>
</evidence>
<dbReference type="InterPro" id="IPR017071">
    <property type="entry name" value="TF_Spt5_eukaryote"/>
</dbReference>
<dbReference type="InterPro" id="IPR005100">
    <property type="entry name" value="NGN-domain"/>
</dbReference>
<dbReference type="GO" id="GO:0006368">
    <property type="term" value="P:transcription elongation by RNA polymerase II"/>
    <property type="evidence" value="ECO:0007669"/>
    <property type="project" value="TreeGrafter"/>
</dbReference>
<evidence type="ECO:0000259" key="15">
    <source>
        <dbReference type="SMART" id="SM01104"/>
    </source>
</evidence>
<evidence type="ECO:0000256" key="1">
    <source>
        <dbReference type="ARBA" id="ARBA00004123"/>
    </source>
</evidence>